<evidence type="ECO:0000259" key="3">
    <source>
        <dbReference type="PROSITE" id="PS51746"/>
    </source>
</evidence>
<dbReference type="PANTHER" id="PTHR43156:SF2">
    <property type="entry name" value="STAGE II SPORULATION PROTEIN E"/>
    <property type="match status" value="1"/>
</dbReference>
<feature type="domain" description="PPM-type phosphatase" evidence="3">
    <location>
        <begin position="599"/>
        <end position="809"/>
    </location>
</feature>
<keyword evidence="2" id="KW-1133">Transmembrane helix</keyword>
<dbReference type="EMBL" id="FODY01000007">
    <property type="protein sequence ID" value="SEO92046.1"/>
    <property type="molecule type" value="Genomic_DNA"/>
</dbReference>
<dbReference type="InterPro" id="IPR052016">
    <property type="entry name" value="Bact_Sigma-Reg"/>
</dbReference>
<dbReference type="Proteomes" id="UP000198847">
    <property type="component" value="Unassembled WGS sequence"/>
</dbReference>
<dbReference type="OrthoDB" id="9763774at2"/>
<dbReference type="PROSITE" id="PS51746">
    <property type="entry name" value="PPM_2"/>
    <property type="match status" value="1"/>
</dbReference>
<gene>
    <name evidence="4" type="ORF">SAMN04490178_10725</name>
</gene>
<organism evidence="4 5">
    <name type="scientific">Propionispora vibrioides</name>
    <dbReference type="NCBI Taxonomy" id="112903"/>
    <lineage>
        <taxon>Bacteria</taxon>
        <taxon>Bacillati</taxon>
        <taxon>Bacillota</taxon>
        <taxon>Negativicutes</taxon>
        <taxon>Selenomonadales</taxon>
        <taxon>Sporomusaceae</taxon>
        <taxon>Propionispora</taxon>
    </lineage>
</organism>
<dbReference type="NCBIfam" id="TIGR02865">
    <property type="entry name" value="spore_II_E"/>
    <property type="match status" value="1"/>
</dbReference>
<accession>A0A1H8TMJ4</accession>
<keyword evidence="2" id="KW-0472">Membrane</keyword>
<reference evidence="4 5" key="1">
    <citation type="submission" date="2016-10" db="EMBL/GenBank/DDBJ databases">
        <authorList>
            <person name="de Groot N.N."/>
        </authorList>
    </citation>
    <scope>NUCLEOTIDE SEQUENCE [LARGE SCALE GENOMIC DNA]</scope>
    <source>
        <strain evidence="4 5">DSM 13305</strain>
    </source>
</reference>
<feature type="transmembrane region" description="Helical" evidence="2">
    <location>
        <begin position="240"/>
        <end position="263"/>
    </location>
</feature>
<dbReference type="InterPro" id="IPR001932">
    <property type="entry name" value="PPM-type_phosphatase-like_dom"/>
</dbReference>
<dbReference type="SUPFAM" id="SSF81606">
    <property type="entry name" value="PP2C-like"/>
    <property type="match status" value="1"/>
</dbReference>
<dbReference type="PANTHER" id="PTHR43156">
    <property type="entry name" value="STAGE II SPORULATION PROTEIN E-RELATED"/>
    <property type="match status" value="1"/>
</dbReference>
<feature type="transmembrane region" description="Helical" evidence="2">
    <location>
        <begin position="163"/>
        <end position="187"/>
    </location>
</feature>
<evidence type="ECO:0000313" key="4">
    <source>
        <dbReference type="EMBL" id="SEO92046.1"/>
    </source>
</evidence>
<dbReference type="SMART" id="SM00331">
    <property type="entry name" value="PP2C_SIG"/>
    <property type="match status" value="1"/>
</dbReference>
<dbReference type="STRING" id="112903.SAMN04490178_10725"/>
<keyword evidence="2" id="KW-0812">Transmembrane</keyword>
<feature type="transmembrane region" description="Helical" evidence="2">
    <location>
        <begin position="107"/>
        <end position="126"/>
    </location>
</feature>
<evidence type="ECO:0000256" key="2">
    <source>
        <dbReference type="SAM" id="Phobius"/>
    </source>
</evidence>
<dbReference type="RefSeq" id="WP_091745394.1">
    <property type="nucleotide sequence ID" value="NZ_FODY01000007.1"/>
</dbReference>
<feature type="transmembrane region" description="Helical" evidence="2">
    <location>
        <begin position="43"/>
        <end position="65"/>
    </location>
</feature>
<feature type="transmembrane region" description="Helical" evidence="2">
    <location>
        <begin position="293"/>
        <end position="310"/>
    </location>
</feature>
<feature type="transmembrane region" description="Helical" evidence="2">
    <location>
        <begin position="208"/>
        <end position="228"/>
    </location>
</feature>
<evidence type="ECO:0000313" key="5">
    <source>
        <dbReference type="Proteomes" id="UP000198847"/>
    </source>
</evidence>
<dbReference type="GO" id="GO:0004722">
    <property type="term" value="F:protein serine/threonine phosphatase activity"/>
    <property type="evidence" value="ECO:0007669"/>
    <property type="project" value="InterPro"/>
</dbReference>
<keyword evidence="1" id="KW-0378">Hydrolase</keyword>
<feature type="transmembrane region" description="Helical" evidence="2">
    <location>
        <begin position="270"/>
        <end position="287"/>
    </location>
</feature>
<dbReference type="AlphaFoldDB" id="A0A1H8TMJ4"/>
<proteinExistence type="predicted"/>
<evidence type="ECO:0000256" key="1">
    <source>
        <dbReference type="ARBA" id="ARBA00022801"/>
    </source>
</evidence>
<dbReference type="InterPro" id="IPR036457">
    <property type="entry name" value="PPM-type-like_dom_sf"/>
</dbReference>
<dbReference type="InterPro" id="IPR045768">
    <property type="entry name" value="SpoIIE_N"/>
</dbReference>
<keyword evidence="5" id="KW-1185">Reference proteome</keyword>
<feature type="transmembrane region" description="Helical" evidence="2">
    <location>
        <begin position="138"/>
        <end position="157"/>
    </location>
</feature>
<name>A0A1H8TMJ4_9FIRM</name>
<dbReference type="Pfam" id="PF19732">
    <property type="entry name" value="SpoIIE_N"/>
    <property type="match status" value="1"/>
</dbReference>
<sequence length="821" mass="87680">MSKVTVVSLPDKAVGLPEMAEQVSAAPAIKQRMTESFKVGRLLVRRFAAVVTAEYLFVAVLAFLLSRVSILGEISPFGLAFFAATAQFLPSQALGAGFWVIVGSLSAGHYSEASVYGLSVLLYFLLADKLTLLHRKFLAVPLFLMGTVLIGGLGLAYMNLPVVTLYTVLEICMEAAMCMLLAYAFLYAFPVLQAAPASAGRQLSQETFMCLVVLLAIASSGLDGWWLLDYNVRNMAGSLLIMILALAGGPGAGAAAGTVLGLAAGLLDGAVMHVAYYALAGTFAGIFRKFGKFAVILGFETGSLLTILFFGQAAELLNVLSESALAAIPFICLPMSWLGEWTARFVPRGERAKPSQKISEAATKLTHVADLFQELAVTMNRVSEPRPEQFREEATAKVLAAIDEQVCGACAQRANCWEVDFYRTSQVISELILSGEAITSSTLPPYLRSVCIKQRELAVALVAVAEQSGGTGGSRYKLAGQRQLVAEQMKAIANIVGNLAQEVVRETKDDRRAAALLASKAAEAGCPVSGVKVNGRQGTLCIRLEKEPCQDRQECRQVILPLAANLLQERMVLRTQCGHALRHKPCQIVLQPAKRFTVQAGMASLAKEVHQVCGDTCSVTHLPQGKTLLLLSDGMGSGSQAATESSLAVQLMEKLLTAGFAVEAAIRTTNAMLLLQGPAESFATLDMAIIDTYNGAVEFLKIGAPPSFVKRVHEVGMIRSASLPIGILQQIEIEPVEAQLAAGDIIVMVSDGVADVQATAAGKENWVINYLRRLRSSQPQEVAQQILAEAKRLSGGRLRDDMTVLAVRIAESNALQGKTAG</sequence>
<protein>
    <submittedName>
        <fullName evidence="4">Stage II sporulation protein E</fullName>
    </submittedName>
</protein>
<dbReference type="InterPro" id="IPR014221">
    <property type="entry name" value="SpoII_E"/>
</dbReference>
<dbReference type="Gene3D" id="3.60.40.10">
    <property type="entry name" value="PPM-type phosphatase domain"/>
    <property type="match status" value="1"/>
</dbReference>
<dbReference type="Pfam" id="PF07228">
    <property type="entry name" value="SpoIIE"/>
    <property type="match status" value="1"/>
</dbReference>
<feature type="transmembrane region" description="Helical" evidence="2">
    <location>
        <begin position="77"/>
        <end position="101"/>
    </location>
</feature>